<keyword evidence="2" id="KW-1185">Reference proteome</keyword>
<evidence type="ECO:0008006" key="3">
    <source>
        <dbReference type="Google" id="ProtNLM"/>
    </source>
</evidence>
<evidence type="ECO:0000313" key="1">
    <source>
        <dbReference type="EMBL" id="MCG7321882.1"/>
    </source>
</evidence>
<sequence>MGDAIVEELTREQATQQLQDIQAKLGPIGDARARSKAGLLTTQEEDLLRWAESLLWLLADQ</sequence>
<dbReference type="Proteomes" id="UP001521931">
    <property type="component" value="Unassembled WGS sequence"/>
</dbReference>
<name>A0ABS9Q3J3_9MICO</name>
<dbReference type="RefSeq" id="WP_239263844.1">
    <property type="nucleotide sequence ID" value="NZ_JAKRCV010000020.1"/>
</dbReference>
<dbReference type="EMBL" id="JAKRCV010000020">
    <property type="protein sequence ID" value="MCG7321882.1"/>
    <property type="molecule type" value="Genomic_DNA"/>
</dbReference>
<protein>
    <recommendedName>
        <fullName evidence="3">PadR family transcriptional regulator</fullName>
    </recommendedName>
</protein>
<proteinExistence type="predicted"/>
<gene>
    <name evidence="1" type="ORF">MHL29_08285</name>
</gene>
<reference evidence="1 2" key="1">
    <citation type="submission" date="2022-02" db="EMBL/GenBank/DDBJ databases">
        <title>Uncovering new skin microbiome diversity through culturing and metagenomics.</title>
        <authorList>
            <person name="Conlan S."/>
            <person name="Deming C."/>
            <person name="Nisc Comparative Sequencing Program N."/>
            <person name="Segre J.A."/>
        </authorList>
    </citation>
    <scope>NUCLEOTIDE SEQUENCE [LARGE SCALE GENOMIC DNA]</scope>
    <source>
        <strain evidence="1 2">ACRQZ</strain>
    </source>
</reference>
<evidence type="ECO:0000313" key="2">
    <source>
        <dbReference type="Proteomes" id="UP001521931"/>
    </source>
</evidence>
<comment type="caution">
    <text evidence="1">The sequence shown here is derived from an EMBL/GenBank/DDBJ whole genome shotgun (WGS) entry which is preliminary data.</text>
</comment>
<organism evidence="1 2">
    <name type="scientific">Arsenicicoccus bolidensis</name>
    <dbReference type="NCBI Taxonomy" id="229480"/>
    <lineage>
        <taxon>Bacteria</taxon>
        <taxon>Bacillati</taxon>
        <taxon>Actinomycetota</taxon>
        <taxon>Actinomycetes</taxon>
        <taxon>Micrococcales</taxon>
        <taxon>Intrasporangiaceae</taxon>
        <taxon>Arsenicicoccus</taxon>
    </lineage>
</organism>
<accession>A0ABS9Q3J3</accession>